<sequence length="79" mass="9173">MVLQYLTFPVKSVLQAANSNNFCRHLTVRLVLFCHERKTFRSIDCPLLFHTNSEKIKILCMVRIHVSCANNTHLNVTKD</sequence>
<dbReference type="EMBL" id="MH341392">
    <property type="protein sequence ID" value="AYN62315.1"/>
    <property type="molecule type" value="Genomic_DNA"/>
</dbReference>
<organism evidence="1">
    <name type="scientific">Heteroscytonema crispum UCFS15</name>
    <dbReference type="NCBI Taxonomy" id="1123969"/>
    <lineage>
        <taxon>Bacteria</taxon>
        <taxon>Bacillati</taxon>
        <taxon>Cyanobacteriota</taxon>
        <taxon>Cyanophyceae</taxon>
        <taxon>Nostocales</taxon>
        <taxon>Heteroscytonemataceae</taxon>
        <taxon>Heteroscytonema</taxon>
    </lineage>
</organism>
<proteinExistence type="predicted"/>
<dbReference type="AlphaFoldDB" id="A0A3G2KSM5"/>
<name>A0A3G2KSM5_9CYAN</name>
<reference evidence="1" key="1">
    <citation type="journal article" date="2018" name="ACS Chem. Biol.">
        <title>Insertions within the Saxitoxin Biosynthetic Gene Cluster Result in Differential Toxin Profiles.</title>
        <authorList>
            <person name="Cullen A."/>
            <person name="D'Agostino P.M."/>
            <person name="Mazmouz R."/>
            <person name="Pickford R."/>
            <person name="Wood S."/>
            <person name="Neilan B.A."/>
        </authorList>
    </citation>
    <scope>NUCLEOTIDE SEQUENCE</scope>
    <source>
        <strain evidence="1">CAWBG72</strain>
    </source>
</reference>
<protein>
    <submittedName>
        <fullName evidence="1">Uncharacterized protein</fullName>
    </submittedName>
</protein>
<accession>A0A3G2KSM5</accession>
<evidence type="ECO:0000313" key="1">
    <source>
        <dbReference type="EMBL" id="AYN62315.1"/>
    </source>
</evidence>